<keyword evidence="2" id="KW-1185">Reference proteome</keyword>
<evidence type="ECO:0008006" key="3">
    <source>
        <dbReference type="Google" id="ProtNLM"/>
    </source>
</evidence>
<gene>
    <name evidence="1" type="ORF">L873DRAFT_91216</name>
</gene>
<proteinExistence type="predicted"/>
<evidence type="ECO:0000313" key="2">
    <source>
        <dbReference type="Proteomes" id="UP000276215"/>
    </source>
</evidence>
<name>A0A3N4JZ85_9PEZI</name>
<dbReference type="STRING" id="1336337.A0A3N4JZ85"/>
<organism evidence="1 2">
    <name type="scientific">Choiromyces venosus 120613-1</name>
    <dbReference type="NCBI Taxonomy" id="1336337"/>
    <lineage>
        <taxon>Eukaryota</taxon>
        <taxon>Fungi</taxon>
        <taxon>Dikarya</taxon>
        <taxon>Ascomycota</taxon>
        <taxon>Pezizomycotina</taxon>
        <taxon>Pezizomycetes</taxon>
        <taxon>Pezizales</taxon>
        <taxon>Tuberaceae</taxon>
        <taxon>Choiromyces</taxon>
    </lineage>
</organism>
<dbReference type="OrthoDB" id="5289248at2759"/>
<reference evidence="1 2" key="1">
    <citation type="journal article" date="2018" name="Nat. Ecol. Evol.">
        <title>Pezizomycetes genomes reveal the molecular basis of ectomycorrhizal truffle lifestyle.</title>
        <authorList>
            <person name="Murat C."/>
            <person name="Payen T."/>
            <person name="Noel B."/>
            <person name="Kuo A."/>
            <person name="Morin E."/>
            <person name="Chen J."/>
            <person name="Kohler A."/>
            <person name="Krizsan K."/>
            <person name="Balestrini R."/>
            <person name="Da Silva C."/>
            <person name="Montanini B."/>
            <person name="Hainaut M."/>
            <person name="Levati E."/>
            <person name="Barry K.W."/>
            <person name="Belfiori B."/>
            <person name="Cichocki N."/>
            <person name="Clum A."/>
            <person name="Dockter R.B."/>
            <person name="Fauchery L."/>
            <person name="Guy J."/>
            <person name="Iotti M."/>
            <person name="Le Tacon F."/>
            <person name="Lindquist E.A."/>
            <person name="Lipzen A."/>
            <person name="Malagnac F."/>
            <person name="Mello A."/>
            <person name="Molinier V."/>
            <person name="Miyauchi S."/>
            <person name="Poulain J."/>
            <person name="Riccioni C."/>
            <person name="Rubini A."/>
            <person name="Sitrit Y."/>
            <person name="Splivallo R."/>
            <person name="Traeger S."/>
            <person name="Wang M."/>
            <person name="Zifcakova L."/>
            <person name="Wipf D."/>
            <person name="Zambonelli A."/>
            <person name="Paolocci F."/>
            <person name="Nowrousian M."/>
            <person name="Ottonello S."/>
            <person name="Baldrian P."/>
            <person name="Spatafora J.W."/>
            <person name="Henrissat B."/>
            <person name="Nagy L.G."/>
            <person name="Aury J.M."/>
            <person name="Wincker P."/>
            <person name="Grigoriev I.V."/>
            <person name="Bonfante P."/>
            <person name="Martin F.M."/>
        </authorList>
    </citation>
    <scope>NUCLEOTIDE SEQUENCE [LARGE SCALE GENOMIC DNA]</scope>
    <source>
        <strain evidence="1 2">120613-1</strain>
    </source>
</reference>
<dbReference type="AlphaFoldDB" id="A0A3N4JZ85"/>
<dbReference type="EMBL" id="ML120361">
    <property type="protein sequence ID" value="RPB03690.1"/>
    <property type="molecule type" value="Genomic_DNA"/>
</dbReference>
<protein>
    <recommendedName>
        <fullName evidence="3">DDE Tnp4 domain-containing protein</fullName>
    </recommendedName>
</protein>
<sequence>MTPDGIISSLLGPWFGKEGDWGVYLNSGIEYPLRKINDGRSPDERYYLYRDSIYTLSYGIIGGYKATIGIPLDPILKALMHICQVYK</sequence>
<dbReference type="Proteomes" id="UP000276215">
    <property type="component" value="Unassembled WGS sequence"/>
</dbReference>
<evidence type="ECO:0000313" key="1">
    <source>
        <dbReference type="EMBL" id="RPB03690.1"/>
    </source>
</evidence>
<accession>A0A3N4JZ85</accession>